<protein>
    <submittedName>
        <fullName evidence="1">DUF4194 domain-containing protein</fullName>
    </submittedName>
</protein>
<gene>
    <name evidence="1" type="ORF">GWR21_13015</name>
</gene>
<dbReference type="Pfam" id="PF13835">
    <property type="entry name" value="DUF4194"/>
    <property type="match status" value="1"/>
</dbReference>
<keyword evidence="2" id="KW-1185">Reference proteome</keyword>
<reference evidence="1 2" key="1">
    <citation type="submission" date="2020-01" db="EMBL/GenBank/DDBJ databases">
        <title>Complete genome sequence of Chitinophaga sp. H33E-04 isolated from quinoa roots.</title>
        <authorList>
            <person name="Weon H.-Y."/>
            <person name="Lee S.A."/>
        </authorList>
    </citation>
    <scope>NUCLEOTIDE SEQUENCE [LARGE SCALE GENOMIC DNA]</scope>
    <source>
        <strain evidence="1 2">H33E-04</strain>
    </source>
</reference>
<evidence type="ECO:0000313" key="2">
    <source>
        <dbReference type="Proteomes" id="UP000476411"/>
    </source>
</evidence>
<sequence length="70" mass="8215">MPVATDEAKQQDKVHTTINKIIDLGFLRKLDDQEQNYEIHRIIKGFVNAEVIDDTLRRLQQHAEDKQITE</sequence>
<dbReference type="Proteomes" id="UP000476411">
    <property type="component" value="Chromosome"/>
</dbReference>
<accession>A0A6B9ZEC3</accession>
<dbReference type="EMBL" id="CP048113">
    <property type="protein sequence ID" value="QHS60477.1"/>
    <property type="molecule type" value="Genomic_DNA"/>
</dbReference>
<organism evidence="1 2">
    <name type="scientific">Chitinophaga agri</name>
    <dbReference type="NCBI Taxonomy" id="2703787"/>
    <lineage>
        <taxon>Bacteria</taxon>
        <taxon>Pseudomonadati</taxon>
        <taxon>Bacteroidota</taxon>
        <taxon>Chitinophagia</taxon>
        <taxon>Chitinophagales</taxon>
        <taxon>Chitinophagaceae</taxon>
        <taxon>Chitinophaga</taxon>
    </lineage>
</organism>
<dbReference type="KEGG" id="chih:GWR21_13015"/>
<proteinExistence type="predicted"/>
<evidence type="ECO:0000313" key="1">
    <source>
        <dbReference type="EMBL" id="QHS60477.1"/>
    </source>
</evidence>
<dbReference type="InterPro" id="IPR025449">
    <property type="entry name" value="JetB"/>
</dbReference>
<dbReference type="RefSeq" id="WP_162332167.1">
    <property type="nucleotide sequence ID" value="NZ_CP048113.1"/>
</dbReference>
<name>A0A6B9ZEC3_9BACT</name>
<dbReference type="AlphaFoldDB" id="A0A6B9ZEC3"/>